<proteinExistence type="inferred from homology"/>
<comment type="similarity">
    <text evidence="1 2">Belongs to the heparin-binding growth factors family.</text>
</comment>
<dbReference type="Ensembl" id="ENSCSAVT00000000611.1">
    <property type="protein sequence ID" value="ENSCSAVP00000000604.1"/>
    <property type="gene ID" value="ENSCSAVG00000000336.1"/>
</dbReference>
<dbReference type="Pfam" id="PF00167">
    <property type="entry name" value="FGF"/>
    <property type="match status" value="1"/>
</dbReference>
<evidence type="ECO:0000313" key="4">
    <source>
        <dbReference type="Proteomes" id="UP000007875"/>
    </source>
</evidence>
<name>H2Y5K6_CIOSA</name>
<dbReference type="Gene3D" id="2.80.10.50">
    <property type="match status" value="1"/>
</dbReference>
<dbReference type="SMART" id="SM00442">
    <property type="entry name" value="FGF"/>
    <property type="match status" value="1"/>
</dbReference>
<dbReference type="OMA" id="MECKFKE"/>
<dbReference type="PRINTS" id="PR00262">
    <property type="entry name" value="IL1HBGF"/>
</dbReference>
<dbReference type="InterPro" id="IPR008996">
    <property type="entry name" value="IL1/FGF"/>
</dbReference>
<evidence type="ECO:0000256" key="1">
    <source>
        <dbReference type="ARBA" id="ARBA00007936"/>
    </source>
</evidence>
<dbReference type="AlphaFoldDB" id="H2Y5K6"/>
<dbReference type="HOGENOM" id="CLU_081609_2_0_1"/>
<evidence type="ECO:0000256" key="2">
    <source>
        <dbReference type="RuleBase" id="RU049442"/>
    </source>
</evidence>
<dbReference type="GeneTree" id="ENSGT00940000162313"/>
<evidence type="ECO:0000313" key="3">
    <source>
        <dbReference type="Ensembl" id="ENSCSAVP00000000604.1"/>
    </source>
</evidence>
<dbReference type="SUPFAM" id="SSF50353">
    <property type="entry name" value="Cytokine"/>
    <property type="match status" value="1"/>
</dbReference>
<protein>
    <recommendedName>
        <fullName evidence="2">Fibroblast growth factor</fullName>
        <shortName evidence="2">FGF</shortName>
    </recommendedName>
</protein>
<dbReference type="InterPro" id="IPR002209">
    <property type="entry name" value="Fibroblast_GF_fam"/>
</dbReference>
<dbReference type="STRING" id="51511.ENSCSAVP00000000604"/>
<sequence length="181" mass="20547">MDKLKAGGQIKGIKESQLKGVKTQIFSRQGFYLDIDRESGEVRGVQEESDSTVFFLIPVGLRIVSIQHTQTLLYIAMNSEGRLYTTESYTMECKFKESVYDNYYVVYTSCIYKQLKSGRPWNVGMTKEGVPLKGSQAKKHKPCSHFIPRPIEVQMFKEPSVCELAVPSRSASSTDARKRKT</sequence>
<dbReference type="GO" id="GO:0008083">
    <property type="term" value="F:growth factor activity"/>
    <property type="evidence" value="ECO:0007669"/>
    <property type="project" value="InterPro"/>
</dbReference>
<dbReference type="Proteomes" id="UP000007875">
    <property type="component" value="Unassembled WGS sequence"/>
</dbReference>
<accession>H2Y5K6</accession>
<reference evidence="4" key="1">
    <citation type="submission" date="2003-08" db="EMBL/GenBank/DDBJ databases">
        <authorList>
            <person name="Birren B."/>
            <person name="Nusbaum C."/>
            <person name="Abebe A."/>
            <person name="Abouelleil A."/>
            <person name="Adekoya E."/>
            <person name="Ait-zahra M."/>
            <person name="Allen N."/>
            <person name="Allen T."/>
            <person name="An P."/>
            <person name="Anderson M."/>
            <person name="Anderson S."/>
            <person name="Arachchi H."/>
            <person name="Armbruster J."/>
            <person name="Bachantsang P."/>
            <person name="Baldwin J."/>
            <person name="Barry A."/>
            <person name="Bayul T."/>
            <person name="Blitshsteyn B."/>
            <person name="Bloom T."/>
            <person name="Blye J."/>
            <person name="Boguslavskiy L."/>
            <person name="Borowsky M."/>
            <person name="Boukhgalter B."/>
            <person name="Brunache A."/>
            <person name="Butler J."/>
            <person name="Calixte N."/>
            <person name="Calvo S."/>
            <person name="Camarata J."/>
            <person name="Campo K."/>
            <person name="Chang J."/>
            <person name="Cheshatsang Y."/>
            <person name="Citroen M."/>
            <person name="Collymore A."/>
            <person name="Considine T."/>
            <person name="Cook A."/>
            <person name="Cooke P."/>
            <person name="Corum B."/>
            <person name="Cuomo C."/>
            <person name="David R."/>
            <person name="Dawoe T."/>
            <person name="Degray S."/>
            <person name="Dodge S."/>
            <person name="Dooley K."/>
            <person name="Dorje P."/>
            <person name="Dorjee K."/>
            <person name="Dorris L."/>
            <person name="Duffey N."/>
            <person name="Dupes A."/>
            <person name="Elkins T."/>
            <person name="Engels R."/>
            <person name="Erickson J."/>
            <person name="Farina A."/>
            <person name="Faro S."/>
            <person name="Ferreira P."/>
            <person name="Fischer H."/>
            <person name="Fitzgerald M."/>
            <person name="Foley K."/>
            <person name="Gage D."/>
            <person name="Galagan J."/>
            <person name="Gearin G."/>
            <person name="Gnerre S."/>
            <person name="Gnirke A."/>
            <person name="Goyette A."/>
            <person name="Graham J."/>
            <person name="Grandbois E."/>
            <person name="Gyaltsen K."/>
            <person name="Hafez N."/>
            <person name="Hagopian D."/>
            <person name="Hagos B."/>
            <person name="Hall J."/>
            <person name="Hatcher B."/>
            <person name="Heller A."/>
            <person name="Higgins H."/>
            <person name="Honan T."/>
            <person name="Horn A."/>
            <person name="Houde N."/>
            <person name="Hughes L."/>
            <person name="Hulme W."/>
            <person name="Husby E."/>
            <person name="Iliev I."/>
            <person name="Jaffe D."/>
            <person name="Jones C."/>
            <person name="Kamal M."/>
            <person name="Kamat A."/>
            <person name="Kamvysselis M."/>
            <person name="Karlsson E."/>
            <person name="Kells C."/>
            <person name="Kieu A."/>
            <person name="Kisner P."/>
            <person name="Kodira C."/>
            <person name="Kulbokas E."/>
            <person name="Labutti K."/>
            <person name="Lama D."/>
            <person name="Landers T."/>
            <person name="Leger J."/>
            <person name="Levine S."/>
            <person name="Lewis D."/>
            <person name="Lewis T."/>
            <person name="Lindblad-toh K."/>
            <person name="Liu X."/>
            <person name="Lokyitsang T."/>
            <person name="Lokyitsang Y."/>
            <person name="Lucien O."/>
            <person name="Lui A."/>
            <person name="Ma L.J."/>
            <person name="Mabbitt R."/>
            <person name="Macdonald J."/>
            <person name="Maclean C."/>
            <person name="Major J."/>
            <person name="Manning J."/>
            <person name="Marabella R."/>
            <person name="Maru K."/>
            <person name="Matthews C."/>
            <person name="Mauceli E."/>
            <person name="Mccarthy M."/>
            <person name="Mcdonough S."/>
            <person name="Mcghee T."/>
            <person name="Meldrim J."/>
            <person name="Meneus L."/>
            <person name="Mesirov J."/>
            <person name="Mihalev A."/>
            <person name="Mihova T."/>
            <person name="Mikkelsen T."/>
            <person name="Mlenga V."/>
            <person name="Moru K."/>
            <person name="Mozes J."/>
            <person name="Mulrain L."/>
            <person name="Munson G."/>
            <person name="Naylor J."/>
            <person name="Newes C."/>
            <person name="Nguyen C."/>
            <person name="Nguyen N."/>
            <person name="Nguyen T."/>
            <person name="Nicol R."/>
            <person name="Nielsen C."/>
            <person name="Nizzari M."/>
            <person name="Norbu C."/>
            <person name="Norbu N."/>
            <person name="O'donnell P."/>
            <person name="Okoawo O."/>
            <person name="O'leary S."/>
            <person name="Omotosho B."/>
            <person name="O'neill K."/>
            <person name="Osman S."/>
            <person name="Parker S."/>
            <person name="Perrin D."/>
            <person name="Phunkhang P."/>
            <person name="Piqani B."/>
            <person name="Purcell S."/>
            <person name="Rachupka T."/>
            <person name="Ramasamy U."/>
            <person name="Rameau R."/>
            <person name="Ray V."/>
            <person name="Raymond C."/>
            <person name="Retta R."/>
            <person name="Richardson S."/>
            <person name="Rise C."/>
            <person name="Rodriguez J."/>
            <person name="Rogers J."/>
            <person name="Rogov P."/>
            <person name="Rutman M."/>
            <person name="Schupbach R."/>
            <person name="Seaman C."/>
            <person name="Settipalli S."/>
            <person name="Sharpe T."/>
            <person name="Sheridan J."/>
            <person name="Sherpa N."/>
            <person name="Shi J."/>
            <person name="Smirnov S."/>
            <person name="Smith C."/>
            <person name="Sougnez C."/>
            <person name="Spencer B."/>
            <person name="Stalker J."/>
            <person name="Stange-thomann N."/>
            <person name="Stavropoulos S."/>
            <person name="Stetson K."/>
            <person name="Stone C."/>
            <person name="Stone S."/>
            <person name="Stubbs M."/>
            <person name="Talamas J."/>
            <person name="Tchuinga P."/>
            <person name="Tenzing P."/>
            <person name="Tesfaye S."/>
            <person name="Theodore J."/>
            <person name="Thoulutsang Y."/>
            <person name="Topham K."/>
            <person name="Towey S."/>
            <person name="Tsamla T."/>
            <person name="Tsomo N."/>
            <person name="Vallee D."/>
            <person name="Vassiliev H."/>
            <person name="Venkataraman V."/>
            <person name="Vinson J."/>
            <person name="Vo A."/>
            <person name="Wade C."/>
            <person name="Wang S."/>
            <person name="Wangchuk T."/>
            <person name="Wangdi T."/>
            <person name="Whittaker C."/>
            <person name="Wilkinson J."/>
            <person name="Wu Y."/>
            <person name="Wyman D."/>
            <person name="Yadav S."/>
            <person name="Yang S."/>
            <person name="Yang X."/>
            <person name="Yeager S."/>
            <person name="Yee E."/>
            <person name="Young G."/>
            <person name="Zainoun J."/>
            <person name="Zembeck L."/>
            <person name="Zimmer A."/>
            <person name="Zody M."/>
            <person name="Lander E."/>
        </authorList>
    </citation>
    <scope>NUCLEOTIDE SEQUENCE [LARGE SCALE GENOMIC DNA]</scope>
</reference>
<reference evidence="3" key="2">
    <citation type="submission" date="2025-08" db="UniProtKB">
        <authorList>
            <consortium name="Ensembl"/>
        </authorList>
    </citation>
    <scope>IDENTIFICATION</scope>
</reference>
<organism evidence="3 4">
    <name type="scientific">Ciona savignyi</name>
    <name type="common">Pacific transparent sea squirt</name>
    <dbReference type="NCBI Taxonomy" id="51511"/>
    <lineage>
        <taxon>Eukaryota</taxon>
        <taxon>Metazoa</taxon>
        <taxon>Chordata</taxon>
        <taxon>Tunicata</taxon>
        <taxon>Ascidiacea</taxon>
        <taxon>Phlebobranchia</taxon>
        <taxon>Cionidae</taxon>
        <taxon>Ciona</taxon>
    </lineage>
</organism>
<reference evidence="3" key="3">
    <citation type="submission" date="2025-09" db="UniProtKB">
        <authorList>
            <consortium name="Ensembl"/>
        </authorList>
    </citation>
    <scope>IDENTIFICATION</scope>
</reference>
<keyword evidence="4" id="KW-1185">Reference proteome</keyword>
<dbReference type="PRINTS" id="PR00263">
    <property type="entry name" value="HBGFFGF"/>
</dbReference>
<dbReference type="PANTHER" id="PTHR11486">
    <property type="entry name" value="FIBROBLAST GROWTH FACTOR"/>
    <property type="match status" value="1"/>
</dbReference>
<dbReference type="FunCoup" id="H2Y5K6">
    <property type="interactions" value="3"/>
</dbReference>
<dbReference type="eggNOG" id="KOG3885">
    <property type="taxonomic scope" value="Eukaryota"/>
</dbReference>
<dbReference type="InParanoid" id="H2Y5K6"/>
<dbReference type="PROSITE" id="PS00247">
    <property type="entry name" value="HBGF_FGF"/>
    <property type="match status" value="1"/>
</dbReference>